<evidence type="ECO:0000259" key="10">
    <source>
        <dbReference type="PROSITE" id="PS51085"/>
    </source>
</evidence>
<reference evidence="11 13" key="1">
    <citation type="submission" date="2016-09" db="EMBL/GenBank/DDBJ databases">
        <title>genome sequences of unsequenced Mycobacteria.</title>
        <authorList>
            <person name="Greninger A.L."/>
            <person name="Jerome K.R."/>
            <person name="Mcnair B."/>
            <person name="Wallis C."/>
            <person name="Fang F."/>
        </authorList>
    </citation>
    <scope>NUCLEOTIDE SEQUENCE [LARGE SCALE GENOMIC DNA]</scope>
    <source>
        <strain evidence="11 13">BM1</strain>
    </source>
</reference>
<evidence type="ECO:0000256" key="3">
    <source>
        <dbReference type="ARBA" id="ARBA00022714"/>
    </source>
</evidence>
<comment type="cofactor">
    <cofactor evidence="8">
        <name>[2Fe-2S] cluster</name>
        <dbReference type="ChEBI" id="CHEBI:190135"/>
    </cofactor>
</comment>
<evidence type="ECO:0000313" key="14">
    <source>
        <dbReference type="Proteomes" id="UP000220340"/>
    </source>
</evidence>
<dbReference type="Proteomes" id="UP000220340">
    <property type="component" value="Unassembled WGS sequence"/>
</dbReference>
<keyword evidence="2" id="KW-0813">Transport</keyword>
<evidence type="ECO:0000256" key="6">
    <source>
        <dbReference type="ARBA" id="ARBA00023004"/>
    </source>
</evidence>
<dbReference type="GO" id="GO:0046872">
    <property type="term" value="F:metal ion binding"/>
    <property type="evidence" value="ECO:0007669"/>
    <property type="project" value="UniProtKB-KW"/>
</dbReference>
<accession>A0A1Q4HMC6</accession>
<dbReference type="Gene3D" id="3.10.20.30">
    <property type="match status" value="1"/>
</dbReference>
<dbReference type="PROSITE" id="PS00197">
    <property type="entry name" value="2FE2S_FER_1"/>
    <property type="match status" value="1"/>
</dbReference>
<evidence type="ECO:0000256" key="9">
    <source>
        <dbReference type="SAM" id="MobiDB-lite"/>
    </source>
</evidence>
<dbReference type="GO" id="GO:0051537">
    <property type="term" value="F:2 iron, 2 sulfur cluster binding"/>
    <property type="evidence" value="ECO:0007669"/>
    <property type="project" value="UniProtKB-KW"/>
</dbReference>
<sequence>MPGRPRLPRALRRSAPAPVNPPTADFEVELARSGRVLTVPADRSILDTLEDAGVGPANSCRNGICGSCETAVISGTPIHRDFYLSAEQQSAGTCMTVCVSRAPAGSRLVLDI</sequence>
<evidence type="ECO:0000313" key="11">
    <source>
        <dbReference type="EMBL" id="OPE55767.1"/>
    </source>
</evidence>
<evidence type="ECO:0000256" key="2">
    <source>
        <dbReference type="ARBA" id="ARBA00022448"/>
    </source>
</evidence>
<dbReference type="InterPro" id="IPR001041">
    <property type="entry name" value="2Fe-2S_ferredoxin-type"/>
</dbReference>
<dbReference type="PROSITE" id="PS51085">
    <property type="entry name" value="2FE2S_FER_2"/>
    <property type="match status" value="1"/>
</dbReference>
<dbReference type="EMBL" id="PDCR01000002">
    <property type="protein sequence ID" value="PEG56293.1"/>
    <property type="molecule type" value="Genomic_DNA"/>
</dbReference>
<evidence type="ECO:0000256" key="5">
    <source>
        <dbReference type="ARBA" id="ARBA00022982"/>
    </source>
</evidence>
<evidence type="ECO:0000256" key="8">
    <source>
        <dbReference type="ARBA" id="ARBA00034078"/>
    </source>
</evidence>
<gene>
    <name evidence="11" type="ORF">BV510_03345</name>
    <name evidence="12" type="ORF">CRI78_02450</name>
</gene>
<keyword evidence="6" id="KW-0408">Iron</keyword>
<protein>
    <submittedName>
        <fullName evidence="12">(2Fe-2S)-binding protein</fullName>
    </submittedName>
</protein>
<proteinExistence type="inferred from homology"/>
<dbReference type="InterPro" id="IPR036010">
    <property type="entry name" value="2Fe-2S_ferredoxin-like_sf"/>
</dbReference>
<dbReference type="PANTHER" id="PTHR43112">
    <property type="entry name" value="FERREDOXIN"/>
    <property type="match status" value="1"/>
</dbReference>
<keyword evidence="4" id="KW-0479">Metal-binding</keyword>
<feature type="domain" description="2Fe-2S ferredoxin-type" evidence="10">
    <location>
        <begin position="26"/>
        <end position="112"/>
    </location>
</feature>
<dbReference type="InterPro" id="IPR012675">
    <property type="entry name" value="Beta-grasp_dom_sf"/>
</dbReference>
<feature type="compositionally biased region" description="Basic residues" evidence="9">
    <location>
        <begin position="1"/>
        <end position="12"/>
    </location>
</feature>
<evidence type="ECO:0000256" key="1">
    <source>
        <dbReference type="ARBA" id="ARBA00007874"/>
    </source>
</evidence>
<keyword evidence="14" id="KW-1185">Reference proteome</keyword>
<dbReference type="EMBL" id="MIJD01000019">
    <property type="protein sequence ID" value="OPE55767.1"/>
    <property type="molecule type" value="Genomic_DNA"/>
</dbReference>
<dbReference type="Proteomes" id="UP000191039">
    <property type="component" value="Unassembled WGS sequence"/>
</dbReference>
<dbReference type="InterPro" id="IPR006058">
    <property type="entry name" value="2Fe2S_fd_BS"/>
</dbReference>
<dbReference type="STRING" id="1801.BRW64_00935"/>
<reference evidence="12 14" key="2">
    <citation type="submission" date="2017-10" db="EMBL/GenBank/DDBJ databases">
        <title>The new phylogeny of genus Mycobacterium.</title>
        <authorList>
            <person name="Tortoli E."/>
            <person name="Trovato A."/>
            <person name="Cirillo D.M."/>
        </authorList>
    </citation>
    <scope>NUCLEOTIDE SEQUENCE [LARGE SCALE GENOMIC DNA]</scope>
    <source>
        <strain evidence="12 14">IP141170001</strain>
    </source>
</reference>
<keyword evidence="3" id="KW-0001">2Fe-2S</keyword>
<dbReference type="SUPFAM" id="SSF54292">
    <property type="entry name" value="2Fe-2S ferredoxin-like"/>
    <property type="match status" value="1"/>
</dbReference>
<dbReference type="AlphaFoldDB" id="A0A1Q4HMC6"/>
<comment type="caution">
    <text evidence="11">The sequence shown here is derived from an EMBL/GenBank/DDBJ whole genome shotgun (WGS) entry which is preliminary data.</text>
</comment>
<dbReference type="CDD" id="cd00207">
    <property type="entry name" value="fer2"/>
    <property type="match status" value="1"/>
</dbReference>
<comment type="similarity">
    <text evidence="1">Belongs to the 2Fe2S plant-type ferredoxin family.</text>
</comment>
<keyword evidence="5" id="KW-0249">Electron transport</keyword>
<keyword evidence="7" id="KW-0411">Iron-sulfur</keyword>
<dbReference type="Pfam" id="PF00111">
    <property type="entry name" value="Fer2"/>
    <property type="match status" value="1"/>
</dbReference>
<organism evidence="11 13">
    <name type="scientific">Mycolicibacterium diernhoferi</name>
    <dbReference type="NCBI Taxonomy" id="1801"/>
    <lineage>
        <taxon>Bacteria</taxon>
        <taxon>Bacillati</taxon>
        <taxon>Actinomycetota</taxon>
        <taxon>Actinomycetes</taxon>
        <taxon>Mycobacteriales</taxon>
        <taxon>Mycobacteriaceae</taxon>
        <taxon>Mycolicibacterium</taxon>
    </lineage>
</organism>
<dbReference type="OrthoDB" id="502624at2"/>
<feature type="region of interest" description="Disordered" evidence="9">
    <location>
        <begin position="1"/>
        <end position="20"/>
    </location>
</feature>
<evidence type="ECO:0000313" key="13">
    <source>
        <dbReference type="Proteomes" id="UP000191039"/>
    </source>
</evidence>
<dbReference type="PANTHER" id="PTHR43112:SF3">
    <property type="entry name" value="FERREDOXIN-2, CHLOROPLASTIC"/>
    <property type="match status" value="1"/>
</dbReference>
<name>A0A1Q4HMC6_9MYCO</name>
<evidence type="ECO:0000256" key="4">
    <source>
        <dbReference type="ARBA" id="ARBA00022723"/>
    </source>
</evidence>
<evidence type="ECO:0000313" key="12">
    <source>
        <dbReference type="EMBL" id="PEG56293.1"/>
    </source>
</evidence>
<evidence type="ECO:0000256" key="7">
    <source>
        <dbReference type="ARBA" id="ARBA00023014"/>
    </source>
</evidence>